<dbReference type="RefSeq" id="WP_162640624.1">
    <property type="nucleotide sequence ID" value="NZ_CP048286.1"/>
</dbReference>
<accession>A0A6C0P021</accession>
<dbReference type="InterPro" id="IPR017853">
    <property type="entry name" value="GH"/>
</dbReference>
<evidence type="ECO:0000313" key="1">
    <source>
        <dbReference type="EMBL" id="QHW31818.1"/>
    </source>
</evidence>
<name>A0A6C0P021_9BACL</name>
<dbReference type="InterPro" id="IPR029070">
    <property type="entry name" value="Chitinase_insertion_sf"/>
</dbReference>
<dbReference type="GO" id="GO:0016787">
    <property type="term" value="F:hydrolase activity"/>
    <property type="evidence" value="ECO:0007669"/>
    <property type="project" value="UniProtKB-KW"/>
</dbReference>
<dbReference type="Gene3D" id="3.10.50.10">
    <property type="match status" value="1"/>
</dbReference>
<dbReference type="SUPFAM" id="SSF51445">
    <property type="entry name" value="(Trans)glycosidases"/>
    <property type="match status" value="1"/>
</dbReference>
<protein>
    <submittedName>
        <fullName evidence="1">Glycosyl hydrolase</fullName>
    </submittedName>
</protein>
<keyword evidence="2" id="KW-1185">Reference proteome</keyword>
<dbReference type="Proteomes" id="UP000479114">
    <property type="component" value="Chromosome"/>
</dbReference>
<dbReference type="PANTHER" id="PTHR46066:SF2">
    <property type="entry name" value="CHITINASE DOMAIN-CONTAINING PROTEIN 1"/>
    <property type="match status" value="1"/>
</dbReference>
<gene>
    <name evidence="1" type="ORF">GZH47_13870</name>
</gene>
<proteinExistence type="predicted"/>
<dbReference type="AlphaFoldDB" id="A0A6C0P021"/>
<evidence type="ECO:0000313" key="2">
    <source>
        <dbReference type="Proteomes" id="UP000479114"/>
    </source>
</evidence>
<dbReference type="Gene3D" id="3.20.20.80">
    <property type="entry name" value="Glycosidases"/>
    <property type="match status" value="1"/>
</dbReference>
<dbReference type="EMBL" id="CP048286">
    <property type="protein sequence ID" value="QHW31818.1"/>
    <property type="molecule type" value="Genomic_DNA"/>
</dbReference>
<organism evidence="1 2">
    <name type="scientific">Paenibacillus rhizovicinus</name>
    <dbReference type="NCBI Taxonomy" id="2704463"/>
    <lineage>
        <taxon>Bacteria</taxon>
        <taxon>Bacillati</taxon>
        <taxon>Bacillota</taxon>
        <taxon>Bacilli</taxon>
        <taxon>Bacillales</taxon>
        <taxon>Paenibacillaceae</taxon>
        <taxon>Paenibacillus</taxon>
    </lineage>
</organism>
<dbReference type="KEGG" id="prz:GZH47_13870"/>
<dbReference type="PANTHER" id="PTHR46066">
    <property type="entry name" value="CHITINASE DOMAIN-CONTAINING PROTEIN 1 FAMILY MEMBER"/>
    <property type="match status" value="1"/>
</dbReference>
<sequence>MSGIRRSKRKRLRNAWGLGFIAAAIAVVSAYAVIRDRSSDEPAAGSASPNKLERSLSLSAWIVDWQWEAGMKDFGAASLGLDSVQAFAAYFNSEDELYFTEKDSQSLPEVLAAANREGLQETLLTVVNDRFTADGSSSEEKDPALVRRLMKTQASRDKHMGNLLGALDKFGFGGLELDYERIPDGSWGNYTLFIRDLYERLHAEGKSLRVVLESRAPLNKLSLPKGPEYVMMAYNLYGGFSGPGPKADDTFIAQLSERMTALPGDNAIALSLGGFDWTADRQATSVTEQQAAELSRSSGAEAAVRDGASGSLHFRYKDGEGVTHTVWYADTETLKRWIGVVRNAGMYKVALWRLGGLSEEMTAYLKQAR</sequence>
<reference evidence="1 2" key="1">
    <citation type="submission" date="2020-02" db="EMBL/GenBank/DDBJ databases">
        <title>Paenibacillus sp. nov., isolated from rhizosphere soil of tomato.</title>
        <authorList>
            <person name="Weon H.-Y."/>
            <person name="Lee S.A."/>
        </authorList>
    </citation>
    <scope>NUCLEOTIDE SEQUENCE [LARGE SCALE GENOMIC DNA]</scope>
    <source>
        <strain evidence="1 2">14171R-81</strain>
    </source>
</reference>
<keyword evidence="1" id="KW-0378">Hydrolase</keyword>